<organism evidence="1 2">
    <name type="scientific">Hymenobacter frigidus</name>
    <dbReference type="NCBI Taxonomy" id="1524095"/>
    <lineage>
        <taxon>Bacteria</taxon>
        <taxon>Pseudomonadati</taxon>
        <taxon>Bacteroidota</taxon>
        <taxon>Cytophagia</taxon>
        <taxon>Cytophagales</taxon>
        <taxon>Hymenobacteraceae</taxon>
        <taxon>Hymenobacter</taxon>
    </lineage>
</organism>
<protein>
    <recommendedName>
        <fullName evidence="3">HAD family hydrolase</fullName>
    </recommendedName>
</protein>
<comment type="caution">
    <text evidence="1">The sequence shown here is derived from an EMBL/GenBank/DDBJ whole genome shotgun (WGS) entry which is preliminary data.</text>
</comment>
<sequence>MRFAFDLDNTLIRCGHDFPLENPQRRIWAKLLGGERLRQGIKPLTDHCRQHGWEVWVYTTSYRSTWHIRKLLWLHGIRLDGVVNQQRHDREARVRCTKHPPSFGIDLLVDDSEGVRIEGERHGFRVLVVGPEDTQWTEKVKAALESH</sequence>
<gene>
    <name evidence="1" type="ORF">GCM10011495_31830</name>
</gene>
<dbReference type="Proteomes" id="UP000637774">
    <property type="component" value="Unassembled WGS sequence"/>
</dbReference>
<dbReference type="SUPFAM" id="SSF56784">
    <property type="entry name" value="HAD-like"/>
    <property type="match status" value="1"/>
</dbReference>
<dbReference type="InterPro" id="IPR023214">
    <property type="entry name" value="HAD_sf"/>
</dbReference>
<evidence type="ECO:0000313" key="2">
    <source>
        <dbReference type="Proteomes" id="UP000637774"/>
    </source>
</evidence>
<evidence type="ECO:0000313" key="1">
    <source>
        <dbReference type="EMBL" id="GGH89077.1"/>
    </source>
</evidence>
<name>A0ABQ2ACT8_9BACT</name>
<dbReference type="InterPro" id="IPR036412">
    <property type="entry name" value="HAD-like_sf"/>
</dbReference>
<dbReference type="Gene3D" id="3.40.50.1000">
    <property type="entry name" value="HAD superfamily/HAD-like"/>
    <property type="match status" value="1"/>
</dbReference>
<keyword evidence="2" id="KW-1185">Reference proteome</keyword>
<dbReference type="EMBL" id="BMGY01000037">
    <property type="protein sequence ID" value="GGH89077.1"/>
    <property type="molecule type" value="Genomic_DNA"/>
</dbReference>
<accession>A0ABQ2ACT8</accession>
<evidence type="ECO:0008006" key="3">
    <source>
        <dbReference type="Google" id="ProtNLM"/>
    </source>
</evidence>
<dbReference type="RefSeq" id="WP_188563088.1">
    <property type="nucleotide sequence ID" value="NZ_BMGY01000037.1"/>
</dbReference>
<reference evidence="2" key="1">
    <citation type="journal article" date="2019" name="Int. J. Syst. Evol. Microbiol.">
        <title>The Global Catalogue of Microorganisms (GCM) 10K type strain sequencing project: providing services to taxonomists for standard genome sequencing and annotation.</title>
        <authorList>
            <consortium name="The Broad Institute Genomics Platform"/>
            <consortium name="The Broad Institute Genome Sequencing Center for Infectious Disease"/>
            <person name="Wu L."/>
            <person name="Ma J."/>
        </authorList>
    </citation>
    <scope>NUCLEOTIDE SEQUENCE [LARGE SCALE GENOMIC DNA]</scope>
    <source>
        <strain evidence="2">CGMCC 1.14966</strain>
    </source>
</reference>
<proteinExistence type="predicted"/>